<proteinExistence type="predicted"/>
<dbReference type="Proteomes" id="UP000554482">
    <property type="component" value="Unassembled WGS sequence"/>
</dbReference>
<gene>
    <name evidence="2" type="ORF">FRX31_003712</name>
</gene>
<sequence length="214" mass="23196">MDQSNYGNSAAVTNPENLERPLMSSAPTMNQSILGEYSSLFGTSAPLYSNDLNIGSSANATPIMVEQQIADQGMPEFLSTPFVPNFDNLSFESLQNSPPSVDIINMGPIGAWNGILSGTIGGEILNNENFADISRMDETRKGKKHVEEVEDEYSLLDNPLYFNGMNSYMTSQGESFVVNPNHAAVGESSIKALVNLNKLQQEEGGGYVNPDFDP</sequence>
<name>A0A7J6XA89_THATH</name>
<comment type="caution">
    <text evidence="2">The sequence shown here is derived from an EMBL/GenBank/DDBJ whole genome shotgun (WGS) entry which is preliminary data.</text>
</comment>
<feature type="compositionally biased region" description="Polar residues" evidence="1">
    <location>
        <begin position="1"/>
        <end position="16"/>
    </location>
</feature>
<organism evidence="2 3">
    <name type="scientific">Thalictrum thalictroides</name>
    <name type="common">Rue-anemone</name>
    <name type="synonym">Anemone thalictroides</name>
    <dbReference type="NCBI Taxonomy" id="46969"/>
    <lineage>
        <taxon>Eukaryota</taxon>
        <taxon>Viridiplantae</taxon>
        <taxon>Streptophyta</taxon>
        <taxon>Embryophyta</taxon>
        <taxon>Tracheophyta</taxon>
        <taxon>Spermatophyta</taxon>
        <taxon>Magnoliopsida</taxon>
        <taxon>Ranunculales</taxon>
        <taxon>Ranunculaceae</taxon>
        <taxon>Thalictroideae</taxon>
        <taxon>Thalictrum</taxon>
    </lineage>
</organism>
<dbReference type="EMBL" id="JABWDY010002363">
    <property type="protein sequence ID" value="KAF5206701.1"/>
    <property type="molecule type" value="Genomic_DNA"/>
</dbReference>
<reference evidence="2 3" key="1">
    <citation type="submission" date="2020-06" db="EMBL/GenBank/DDBJ databases">
        <title>Transcriptomic and genomic resources for Thalictrum thalictroides and T. hernandezii: Facilitating candidate gene discovery in an emerging model plant lineage.</title>
        <authorList>
            <person name="Arias T."/>
            <person name="Riano-Pachon D.M."/>
            <person name="Di Stilio V.S."/>
        </authorList>
    </citation>
    <scope>NUCLEOTIDE SEQUENCE [LARGE SCALE GENOMIC DNA]</scope>
    <source>
        <strain evidence="3">cv. WT478/WT964</strain>
        <tissue evidence="2">Leaves</tissue>
    </source>
</reference>
<evidence type="ECO:0000256" key="1">
    <source>
        <dbReference type="SAM" id="MobiDB-lite"/>
    </source>
</evidence>
<feature type="region of interest" description="Disordered" evidence="1">
    <location>
        <begin position="1"/>
        <end position="20"/>
    </location>
</feature>
<evidence type="ECO:0000313" key="2">
    <source>
        <dbReference type="EMBL" id="KAF5206701.1"/>
    </source>
</evidence>
<dbReference type="AlphaFoldDB" id="A0A7J6XA89"/>
<keyword evidence="3" id="KW-1185">Reference proteome</keyword>
<accession>A0A7J6XA89</accession>
<protein>
    <submittedName>
        <fullName evidence="2">Uncharacterized protein</fullName>
    </submittedName>
</protein>
<evidence type="ECO:0000313" key="3">
    <source>
        <dbReference type="Proteomes" id="UP000554482"/>
    </source>
</evidence>